<keyword evidence="3" id="KW-1185">Reference proteome</keyword>
<dbReference type="Proteomes" id="UP000322530">
    <property type="component" value="Unassembled WGS sequence"/>
</dbReference>
<gene>
    <name evidence="2" type="ORF">KDI_16210</name>
</gene>
<accession>A0A5A5T9P8</accession>
<dbReference type="EMBL" id="BIXY01000018">
    <property type="protein sequence ID" value="GCF08057.1"/>
    <property type="molecule type" value="Genomic_DNA"/>
</dbReference>
<feature type="region of interest" description="Disordered" evidence="1">
    <location>
        <begin position="46"/>
        <end position="69"/>
    </location>
</feature>
<reference evidence="2 3" key="1">
    <citation type="submission" date="2019-01" db="EMBL/GenBank/DDBJ databases">
        <title>Draft genome sequence of Dictyobacter sp. Uno17.</title>
        <authorList>
            <person name="Wang C.M."/>
            <person name="Zheng Y."/>
            <person name="Sakai Y."/>
            <person name="Abe K."/>
            <person name="Yokota A."/>
            <person name="Yabe S."/>
        </authorList>
    </citation>
    <scope>NUCLEOTIDE SEQUENCE [LARGE SCALE GENOMIC DNA]</scope>
    <source>
        <strain evidence="2 3">Uno17</strain>
    </source>
</reference>
<dbReference type="RefSeq" id="WP_149401055.1">
    <property type="nucleotide sequence ID" value="NZ_BIXY01000018.1"/>
</dbReference>
<sequence length="69" mass="7475">MAKSIREAVFVLSIALLVTSSPTLWIKPAIEHTAIQAQIQVTQGANQSQQFNKGDSRGVTCPPPPRGCW</sequence>
<proteinExistence type="predicted"/>
<organism evidence="2 3">
    <name type="scientific">Dictyobacter arantiisoli</name>
    <dbReference type="NCBI Taxonomy" id="2014874"/>
    <lineage>
        <taxon>Bacteria</taxon>
        <taxon>Bacillati</taxon>
        <taxon>Chloroflexota</taxon>
        <taxon>Ktedonobacteria</taxon>
        <taxon>Ktedonobacterales</taxon>
        <taxon>Dictyobacteraceae</taxon>
        <taxon>Dictyobacter</taxon>
    </lineage>
</organism>
<dbReference type="AlphaFoldDB" id="A0A5A5T9P8"/>
<name>A0A5A5T9P8_9CHLR</name>
<protein>
    <submittedName>
        <fullName evidence="2">Uncharacterized protein</fullName>
    </submittedName>
</protein>
<evidence type="ECO:0000256" key="1">
    <source>
        <dbReference type="SAM" id="MobiDB-lite"/>
    </source>
</evidence>
<evidence type="ECO:0000313" key="3">
    <source>
        <dbReference type="Proteomes" id="UP000322530"/>
    </source>
</evidence>
<evidence type="ECO:0000313" key="2">
    <source>
        <dbReference type="EMBL" id="GCF08057.1"/>
    </source>
</evidence>
<comment type="caution">
    <text evidence="2">The sequence shown here is derived from an EMBL/GenBank/DDBJ whole genome shotgun (WGS) entry which is preliminary data.</text>
</comment>